<dbReference type="CDD" id="cd02753">
    <property type="entry name" value="MopB_Formate-Dh-H"/>
    <property type="match status" value="1"/>
</dbReference>
<dbReference type="Pfam" id="PF01568">
    <property type="entry name" value="Molydop_binding"/>
    <property type="match status" value="1"/>
</dbReference>
<dbReference type="EMBL" id="CM000131">
    <property type="protein sequence ID" value="EEC81066.1"/>
    <property type="molecule type" value="Genomic_DNA"/>
</dbReference>
<dbReference type="Gene3D" id="2.40.40.20">
    <property type="match status" value="1"/>
</dbReference>
<dbReference type="NCBIfam" id="TIGR01591">
    <property type="entry name" value="Fdh-alpha"/>
    <property type="match status" value="1"/>
</dbReference>
<accession>B8B0P9</accession>
<proteinExistence type="predicted"/>
<keyword evidence="5" id="KW-0411">Iron-sulfur</keyword>
<evidence type="ECO:0000259" key="7">
    <source>
        <dbReference type="Pfam" id="PF00384"/>
    </source>
</evidence>
<feature type="region of interest" description="Disordered" evidence="6">
    <location>
        <begin position="1246"/>
        <end position="1279"/>
    </location>
</feature>
<keyword evidence="1" id="KW-0004">4Fe-4S</keyword>
<feature type="domain" description="R13L1/DRL21-like LRR repeat region" evidence="9">
    <location>
        <begin position="746"/>
        <end position="863"/>
    </location>
</feature>
<dbReference type="Pfam" id="PF25019">
    <property type="entry name" value="LRR_R13L1-DRL21"/>
    <property type="match status" value="2"/>
</dbReference>
<dbReference type="SUPFAM" id="SSF50692">
    <property type="entry name" value="ADC-like"/>
    <property type="match status" value="1"/>
</dbReference>
<keyword evidence="11" id="KW-1185">Reference proteome</keyword>
<dbReference type="PANTHER" id="PTHR43105">
    <property type="entry name" value="RESPIRATORY NITRATE REDUCTASE"/>
    <property type="match status" value="1"/>
</dbReference>
<dbReference type="InterPro" id="IPR041924">
    <property type="entry name" value="Formate_Dh-H_N"/>
</dbReference>
<dbReference type="InterPro" id="IPR056789">
    <property type="entry name" value="LRR_R13L1-DRL21"/>
</dbReference>
<feature type="domain" description="Molybdopterin oxidoreductase" evidence="7">
    <location>
        <begin position="3"/>
        <end position="385"/>
    </location>
</feature>
<dbReference type="STRING" id="39946.B8B0P9"/>
<dbReference type="GO" id="GO:0046872">
    <property type="term" value="F:metal ion binding"/>
    <property type="evidence" value="ECO:0007669"/>
    <property type="project" value="UniProtKB-KW"/>
</dbReference>
<dbReference type="InterPro" id="IPR006656">
    <property type="entry name" value="Mopterin_OxRdtase"/>
</dbReference>
<dbReference type="HOGENOM" id="CLU_232305_0_0_1"/>
<dbReference type="Gramene" id="BGIOSGA023357-TA">
    <property type="protein sequence ID" value="BGIOSGA023357-PA"/>
    <property type="gene ID" value="BGIOSGA023357"/>
</dbReference>
<feature type="compositionally biased region" description="Basic and acidic residues" evidence="6">
    <location>
        <begin position="1254"/>
        <end position="1264"/>
    </location>
</feature>
<dbReference type="SUPFAM" id="SSF53706">
    <property type="entry name" value="Formate dehydrogenase/DMSO reductase, domains 1-3"/>
    <property type="match status" value="1"/>
</dbReference>
<dbReference type="SMR" id="B8B0P9"/>
<dbReference type="InterPro" id="IPR032675">
    <property type="entry name" value="LRR_dom_sf"/>
</dbReference>
<feature type="domain" description="R13L1/DRL21-like LRR repeat region" evidence="9">
    <location>
        <begin position="1383"/>
        <end position="1499"/>
    </location>
</feature>
<dbReference type="OMA" id="IPMCEEL"/>
<keyword evidence="4" id="KW-0408">Iron</keyword>
<dbReference type="GO" id="GO:0008863">
    <property type="term" value="F:formate dehydrogenase (NAD+) activity"/>
    <property type="evidence" value="ECO:0007669"/>
    <property type="project" value="InterPro"/>
</dbReference>
<protein>
    <submittedName>
        <fullName evidence="10">Uncharacterized protein</fullName>
    </submittedName>
</protein>
<feature type="compositionally biased region" description="Basic and acidic residues" evidence="6">
    <location>
        <begin position="1311"/>
        <end position="1337"/>
    </location>
</feature>
<dbReference type="GO" id="GO:0043546">
    <property type="term" value="F:molybdopterin cofactor binding"/>
    <property type="evidence" value="ECO:0007669"/>
    <property type="project" value="InterPro"/>
</dbReference>
<dbReference type="FunFam" id="3.40.228.10:FF:000002">
    <property type="entry name" value="Formate dehydrogenase subunit alpha"/>
    <property type="match status" value="1"/>
</dbReference>
<dbReference type="PROSITE" id="PS00490">
    <property type="entry name" value="MOLYBDOPTERIN_PROK_2"/>
    <property type="match status" value="1"/>
</dbReference>
<evidence type="ECO:0000259" key="8">
    <source>
        <dbReference type="Pfam" id="PF01568"/>
    </source>
</evidence>
<dbReference type="InterPro" id="IPR006478">
    <property type="entry name" value="Formate_DH_asu"/>
</dbReference>
<evidence type="ECO:0000256" key="4">
    <source>
        <dbReference type="ARBA" id="ARBA00023004"/>
    </source>
</evidence>
<keyword evidence="3" id="KW-0560">Oxidoreductase</keyword>
<dbReference type="CDD" id="cd02790">
    <property type="entry name" value="MopB_CT_Formate-Dh_H"/>
    <property type="match status" value="1"/>
</dbReference>
<dbReference type="Gene3D" id="3.40.228.10">
    <property type="entry name" value="Dimethylsulfoxide Reductase, domain 2"/>
    <property type="match status" value="1"/>
</dbReference>
<evidence type="ECO:0000313" key="10">
    <source>
        <dbReference type="EMBL" id="EEC81066.1"/>
    </source>
</evidence>
<dbReference type="Pfam" id="PF00384">
    <property type="entry name" value="Molybdopterin"/>
    <property type="match status" value="1"/>
</dbReference>
<dbReference type="SUPFAM" id="SSF52047">
    <property type="entry name" value="RNI-like"/>
    <property type="match status" value="1"/>
</dbReference>
<dbReference type="PROSITE" id="PS00932">
    <property type="entry name" value="MOLYBDOPTERIN_PROK_3"/>
    <property type="match status" value="1"/>
</dbReference>
<reference evidence="10 11" key="1">
    <citation type="journal article" date="2005" name="PLoS Biol.">
        <title>The genomes of Oryza sativa: a history of duplications.</title>
        <authorList>
            <person name="Yu J."/>
            <person name="Wang J."/>
            <person name="Lin W."/>
            <person name="Li S."/>
            <person name="Li H."/>
            <person name="Zhou J."/>
            <person name="Ni P."/>
            <person name="Dong W."/>
            <person name="Hu S."/>
            <person name="Zeng C."/>
            <person name="Zhang J."/>
            <person name="Zhang Y."/>
            <person name="Li R."/>
            <person name="Xu Z."/>
            <person name="Li S."/>
            <person name="Li X."/>
            <person name="Zheng H."/>
            <person name="Cong L."/>
            <person name="Lin L."/>
            <person name="Yin J."/>
            <person name="Geng J."/>
            <person name="Li G."/>
            <person name="Shi J."/>
            <person name="Liu J."/>
            <person name="Lv H."/>
            <person name="Li J."/>
            <person name="Wang J."/>
            <person name="Deng Y."/>
            <person name="Ran L."/>
            <person name="Shi X."/>
            <person name="Wang X."/>
            <person name="Wu Q."/>
            <person name="Li C."/>
            <person name="Ren X."/>
            <person name="Wang J."/>
            <person name="Wang X."/>
            <person name="Li D."/>
            <person name="Liu D."/>
            <person name="Zhang X."/>
            <person name="Ji Z."/>
            <person name="Zhao W."/>
            <person name="Sun Y."/>
            <person name="Zhang Z."/>
            <person name="Bao J."/>
            <person name="Han Y."/>
            <person name="Dong L."/>
            <person name="Ji J."/>
            <person name="Chen P."/>
            <person name="Wu S."/>
            <person name="Liu J."/>
            <person name="Xiao Y."/>
            <person name="Bu D."/>
            <person name="Tan J."/>
            <person name="Yang L."/>
            <person name="Ye C."/>
            <person name="Zhang J."/>
            <person name="Xu J."/>
            <person name="Zhou Y."/>
            <person name="Yu Y."/>
            <person name="Zhang B."/>
            <person name="Zhuang S."/>
            <person name="Wei H."/>
            <person name="Liu B."/>
            <person name="Lei M."/>
            <person name="Yu H."/>
            <person name="Li Y."/>
            <person name="Xu H."/>
            <person name="Wei S."/>
            <person name="He X."/>
            <person name="Fang L."/>
            <person name="Zhang Z."/>
            <person name="Zhang Y."/>
            <person name="Huang X."/>
            <person name="Su Z."/>
            <person name="Tong W."/>
            <person name="Li J."/>
            <person name="Tong Z."/>
            <person name="Li S."/>
            <person name="Ye J."/>
            <person name="Wang L."/>
            <person name="Fang L."/>
            <person name="Lei T."/>
            <person name="Chen C."/>
            <person name="Chen H."/>
            <person name="Xu Z."/>
            <person name="Li H."/>
            <person name="Huang H."/>
            <person name="Zhang F."/>
            <person name="Xu H."/>
            <person name="Li N."/>
            <person name="Zhao C."/>
            <person name="Li S."/>
            <person name="Dong L."/>
            <person name="Huang Y."/>
            <person name="Li L."/>
            <person name="Xi Y."/>
            <person name="Qi Q."/>
            <person name="Li W."/>
            <person name="Zhang B."/>
            <person name="Hu W."/>
            <person name="Zhang Y."/>
            <person name="Tian X."/>
            <person name="Jiao Y."/>
            <person name="Liang X."/>
            <person name="Jin J."/>
            <person name="Gao L."/>
            <person name="Zheng W."/>
            <person name="Hao B."/>
            <person name="Liu S."/>
            <person name="Wang W."/>
            <person name="Yuan L."/>
            <person name="Cao M."/>
            <person name="McDermott J."/>
            <person name="Samudrala R."/>
            <person name="Wang J."/>
            <person name="Wong G.K."/>
            <person name="Yang H."/>
        </authorList>
    </citation>
    <scope>NUCLEOTIDE SEQUENCE [LARGE SCALE GENOMIC DNA]</scope>
    <source>
        <strain evidence="11">cv. 93-11</strain>
    </source>
</reference>
<evidence type="ECO:0000256" key="5">
    <source>
        <dbReference type="ARBA" id="ARBA00023014"/>
    </source>
</evidence>
<evidence type="ECO:0000259" key="9">
    <source>
        <dbReference type="Pfam" id="PF25019"/>
    </source>
</evidence>
<dbReference type="GO" id="GO:0051539">
    <property type="term" value="F:4 iron, 4 sulfur cluster binding"/>
    <property type="evidence" value="ECO:0007669"/>
    <property type="project" value="UniProtKB-KW"/>
</dbReference>
<keyword evidence="2" id="KW-0479">Metal-binding</keyword>
<evidence type="ECO:0000256" key="6">
    <source>
        <dbReference type="SAM" id="MobiDB-lite"/>
    </source>
</evidence>
<dbReference type="Gene3D" id="3.40.50.740">
    <property type="match status" value="1"/>
</dbReference>
<dbReference type="SUPFAM" id="SSF52058">
    <property type="entry name" value="L domain-like"/>
    <property type="match status" value="2"/>
</dbReference>
<evidence type="ECO:0000256" key="2">
    <source>
        <dbReference type="ARBA" id="ARBA00022723"/>
    </source>
</evidence>
<dbReference type="InterPro" id="IPR009010">
    <property type="entry name" value="Asp_de-COase-like_dom_sf"/>
</dbReference>
<dbReference type="GO" id="GO:0003954">
    <property type="term" value="F:NADH dehydrogenase activity"/>
    <property type="evidence" value="ECO:0007669"/>
    <property type="project" value="TreeGrafter"/>
</dbReference>
<evidence type="ECO:0000256" key="1">
    <source>
        <dbReference type="ARBA" id="ARBA00022485"/>
    </source>
</evidence>
<name>B8B0P9_ORYSI</name>
<dbReference type="Proteomes" id="UP000007015">
    <property type="component" value="Chromosome 6"/>
</dbReference>
<dbReference type="InterPro" id="IPR041925">
    <property type="entry name" value="CT_Formate-Dh_H"/>
</dbReference>
<evidence type="ECO:0000256" key="3">
    <source>
        <dbReference type="ARBA" id="ARBA00023002"/>
    </source>
</evidence>
<sequence>MTTGSSRGTGNETNYVMQKFARAVLNTNNVDCCARVCHGPSVAGLQETLGNGAMSNSINDIENSKCLLVFGYNCADSHPIVARRVLKARENGAKIIVCDPRRIETARIADQHLQLKNGSNMALVNAFGYVLLEEELYDKNYVARFTEGLEAYRQTVKEYAPERVEHLTGISASDVRQAMRTFAAAPSATVMWGMGVTQFGQAVDVVKGLSSLALLTGNLGRPAVGVGPVRGQNNVQGACDMGVLPNMFPGYQDVTDPAVRQKFADAWGIDVNKMDDRVGTRITEVPHLALEGKVKAYYIMGEDPLQTEADLGLVRSGFDALDFVVVQDIFMTKTAEVADVLLPATSWGEHGGVFTCADRGFQRFGQAIQASGNVKRDWEIISLLATEMGYPMHYDDNQQIWDEMRALCPLFYGVTYEKMGEMGHVQWPCPTLDHPGTPYLYKDNQFDTPTGKGQLFAAPWRAPAETPDDDYPLVLCTVREVGHYSCRSMTGNCAALQSLADEPGRVQMHPADADKLGIRDGQLVWVRSRRGKVITRASISERINAGAVYMTYQWWIGACNELTQDNLDPVSKTPETKYCAVTLEAIEDQRWAEDFAASSYQTMKTRLINAVNVLSEARTRSFQHACRGLTHRNRNLIPRWKFGTLEYLNISGVGAKSDSEAPGTSAEDQSSQDPIKELELGMLQEDIITQGLFRLKYLSIGGFTLYSEQGIARMVDLLTLPNFNVRLQDDGRCSNILILQQILDVTHRQLNIKCLENVVFSEEAKQLELDRMRQFHSLGFEWSLSGMVSSVKQRAVLGNLRPHRNLQSLSIKGYICTEFPDWINKINDTLPDLVKLVFSDINGCNYIPISQLPNLKELEINNMPRLNKIYGTLPNLVKLILSHIERCDHIPVLGNLPNLQELEIYNMPQLHDARIGPCNKLRRLTLVGLPNEATVHLFYDICTHTEVQMVESSHGCDEEMTETVQEFNTLPGCSFRKNEVRRSEELSRGPSTEKGKVKNWFDALLLSIGGARAKKTLASALSHISLVPEESQLSPKLSHGCLEVTSAALPELDYLQIGSCHDLKLHPTPPKSKEYFVKDSSLSLPVDKEDTSSFPSRPYDQYTEGCSHSGQGTAIPPHEHAMQKSIPRLKSKLHIEGSRDQLRQWTELLSTHLDELTITDPLFYDSKYLEEESTVSEHDSLESIYGLPQSCIANLEKINLPPSHQYGLEECSNYDNIVDFVGRIDSQVPYINIGKRDGMDTVCSHRQQLPSGRRSGDQAEERVRRGLATAGGRTAREQACDKKAEEWLTLANEQAGRGAARAPSRRAASAAEERKHAGDKQAEECSRVGGEQAKERQPAAGFHPVYQVHCIMVGTFSVKPIEEGGIFCSSNIPLLYKHYDGQSSSLVIKNLENLKGSLGEVQELAKYQQVRLVWSRSNFIEDSSMAEDKAVLQKLRPHHDLETIEIEGYRGDEFCYWMMNINSSLPNLVTVKLSNIANCQCLPPLGQLANLEVLRISDMPSVRKVDGHVYGTEKPFRKLRELELSTMKNLEEWSTTTLLLTGHNDHQLSRSEEVFPNLQVLLIANCPRMRFVPGFPRSRECTLEKSCSILLSFEQFIGSSNLALIALKINDSGSSSDIVKFLQGCVNLLYLTIDSCIDLITLPEPIKNCHCLRKLEITNCWNFSVLPEWLGEVTFLQKLDIQASKLEYLPQSIQRLTALERLVLNKCNYKLRERCTSGEDKEKIKHIKTIDMNELQNLRELKVSGVEFQHLHLERLQNITELKLSEKRFERLHIDQLQNLKELKFSSVEFGHLHLERLQSITKLELCKKQFEHLHLVQLENLRQLYLFTVKFECVVLHQLQNLEELHLSQIESQKSNKPVCIECSQPLRKLQKIVMTKIINKGLQISVQGGEGDKNLFPGLQHLEMELCENLRFQPSIPRSTHYIISGEIYFDKFNYRRILGSFLFPSFKQVMGTSIPGSTSRMEIKNTSGLSSERWKSIPHLELLNITELTIDKCVDSCPVPKCILGWKSLQKLEIRRCEDIELLPEWLGEMSCLTELIVETYWMEALHPCIRRLTNLQSLTLITCLNRFKERCKSGDDWINIKHIPHIQITDRNGRTEIISPSCT</sequence>
<dbReference type="GO" id="GO:0016020">
    <property type="term" value="C:membrane"/>
    <property type="evidence" value="ECO:0007669"/>
    <property type="project" value="TreeGrafter"/>
</dbReference>
<dbReference type="InterPro" id="IPR006655">
    <property type="entry name" value="Mopterin_OxRdtase_prok_CS"/>
</dbReference>
<dbReference type="PANTHER" id="PTHR43105:SF14">
    <property type="entry name" value="FORMATE DEHYDROGENASE H"/>
    <property type="match status" value="1"/>
</dbReference>
<feature type="domain" description="Molybdopterin dinucleotide-binding" evidence="8">
    <location>
        <begin position="473"/>
        <end position="580"/>
    </location>
</feature>
<gene>
    <name evidence="10" type="ORF">OsI_23877</name>
</gene>
<dbReference type="InterPro" id="IPR006657">
    <property type="entry name" value="MoPterin_dinucl-bd_dom"/>
</dbReference>
<dbReference type="InterPro" id="IPR050123">
    <property type="entry name" value="Prok_molybdopt-oxidoreductase"/>
</dbReference>
<feature type="region of interest" description="Disordered" evidence="6">
    <location>
        <begin position="1292"/>
        <end position="1337"/>
    </location>
</feature>
<organism evidence="10 11">
    <name type="scientific">Oryza sativa subsp. indica</name>
    <name type="common">Rice</name>
    <dbReference type="NCBI Taxonomy" id="39946"/>
    <lineage>
        <taxon>Eukaryota</taxon>
        <taxon>Viridiplantae</taxon>
        <taxon>Streptophyta</taxon>
        <taxon>Embryophyta</taxon>
        <taxon>Tracheophyta</taxon>
        <taxon>Spermatophyta</taxon>
        <taxon>Magnoliopsida</taxon>
        <taxon>Liliopsida</taxon>
        <taxon>Poales</taxon>
        <taxon>Poaceae</taxon>
        <taxon>BOP clade</taxon>
        <taxon>Oryzoideae</taxon>
        <taxon>Oryzeae</taxon>
        <taxon>Oryzinae</taxon>
        <taxon>Oryza</taxon>
        <taxon>Oryza sativa</taxon>
    </lineage>
</organism>
<dbReference type="Gene3D" id="3.80.10.10">
    <property type="entry name" value="Ribonuclease Inhibitor"/>
    <property type="match status" value="4"/>
</dbReference>
<evidence type="ECO:0000313" key="11">
    <source>
        <dbReference type="Proteomes" id="UP000007015"/>
    </source>
</evidence>
<dbReference type="GO" id="GO:0015942">
    <property type="term" value="P:formate metabolic process"/>
    <property type="evidence" value="ECO:0007669"/>
    <property type="project" value="InterPro"/>
</dbReference>
<feature type="compositionally biased region" description="Low complexity" evidence="6">
    <location>
        <begin position="1295"/>
        <end position="1310"/>
    </location>
</feature>
<dbReference type="GO" id="GO:0022904">
    <property type="term" value="P:respiratory electron transport chain"/>
    <property type="evidence" value="ECO:0007669"/>
    <property type="project" value="TreeGrafter"/>
</dbReference>